<feature type="region of interest" description="Disordered" evidence="1">
    <location>
        <begin position="510"/>
        <end position="567"/>
    </location>
</feature>
<evidence type="ECO:0000256" key="2">
    <source>
        <dbReference type="SAM" id="SignalP"/>
    </source>
</evidence>
<dbReference type="InterPro" id="IPR036249">
    <property type="entry name" value="Thioredoxin-like_sf"/>
</dbReference>
<evidence type="ECO:0008006" key="5">
    <source>
        <dbReference type="Google" id="ProtNLM"/>
    </source>
</evidence>
<reference evidence="3" key="1">
    <citation type="journal article" date="2023" name="Plant Biotechnol. J.">
        <title>Chromosome-level wild Hevea brasiliensis genome provides new tools for genomic-assisted breeding and valuable loci to elevate rubber yield.</title>
        <authorList>
            <person name="Cheng H."/>
            <person name="Song X."/>
            <person name="Hu Y."/>
            <person name="Wu T."/>
            <person name="Yang Q."/>
            <person name="An Z."/>
            <person name="Feng S."/>
            <person name="Deng Z."/>
            <person name="Wu W."/>
            <person name="Zeng X."/>
            <person name="Tu M."/>
            <person name="Wang X."/>
            <person name="Huang H."/>
        </authorList>
    </citation>
    <scope>NUCLEOTIDE SEQUENCE</scope>
    <source>
        <strain evidence="3">MT/VB/25A 57/8</strain>
    </source>
</reference>
<dbReference type="PANTHER" id="PTHR31984:SF12">
    <property type="entry name" value="THIOREDOXIN DOMAIN-CONTAINING PROTEIN"/>
    <property type="match status" value="1"/>
</dbReference>
<evidence type="ECO:0000256" key="1">
    <source>
        <dbReference type="SAM" id="MobiDB-lite"/>
    </source>
</evidence>
<dbReference type="PANTHER" id="PTHR31984">
    <property type="entry name" value="TRANSPORTER, PUTATIVE (DUF179)-RELATED"/>
    <property type="match status" value="1"/>
</dbReference>
<feature type="compositionally biased region" description="Basic and acidic residues" evidence="1">
    <location>
        <begin position="536"/>
        <end position="547"/>
    </location>
</feature>
<evidence type="ECO:0000313" key="3">
    <source>
        <dbReference type="EMBL" id="KAJ9178704.1"/>
    </source>
</evidence>
<dbReference type="Gene3D" id="3.40.1740.10">
    <property type="entry name" value="VC0467-like"/>
    <property type="match status" value="1"/>
</dbReference>
<sequence>MKGATLVVAFIVKILIISSSAVNCESDGNGKWQILTKQNFSSLIRLHPHVLLLVSVPWSGESRSLMKELSRLVSDRREEFGSLKLMYMLRNKEKLLADAIGATEGMITIIYFHHSSSYKYQGKLIAGNILSSILPYMSVSPDEIPLKVLKTQEELKMFLESTDKALILLEFCGWTPELMASKKRNATGDFAGAGFNGDAVTIPVPSGSENQKGTEMASLKCSIQDGFGVIPWLSEFSSANGSAPLLETDNVKPTVGLSSCTFEEFQQFDSFLSGFMNVAREFFLPSERCRFGLVSERSLLPSLGVGDSGSWSTMLYFNGCPSCSKILKEGDDLKKVLLMDESIVTELERNGQDLDPAVPASKPSVLLFVDRFSNSAETKRSSKEALDMFRKLALEYRISDQIGQQNGDKSERSSAQVFQQYKIISGHPRLKLSPMAQKIKLKEKMSIMIVDEGKRAILDNLASDSQGSSLREILTYLLEQKKEGKLSSIAKDAGFQLLSDDIDIRADELPSEPQVESTEDSAVPSEEDLAKSSVDLGKDSASNHDKSCQPTDIRCPSPNDEETTNHVDTSRHLISVKLDQPMPNGGLAISVVQAEEKVSRQVDQLEEEQLHFQSFKGSFFFSDGNYRLLRALTGETRVPSLVIINPISQQHYVPEQKNFSYSALEDSLHRFLNGMLIPYQRSESEPESPREGTHPPFVNVDFHEVDSIPRVTAQTFTEQVIGFNQSDDDNASHAWKEDVLVLFSNSWCGFCQRMELVVREVYRAIKGHVNTLKTGSWNEETVLIDNLKNGNLKFPKIFLMDCTLNDCSLILKSINQREVYPALLLFPAERKTSVSYEGDMAVPDVIKFIALHGVSSQHLTNEKGILWSVAEKSGKYHFKDALPSTIHNESPVGKDKYHEVLLKNRTPKRAADYSWIKSHKSKGLHETISHVVVGSTLVATEKLTMAPFDKSMVLIVKVNQNTGFEGLIYNNLIKWDSVDDLDKGFELLKEAPLSLGGPLIKGGKPFVALTRRLIKDQYPEVASGIYFLDQKATLHEIEELKSGNQSIADYWFFFGYASWGWDQLYDEIAAGAWYLNVDNMGHLDWPGSNV</sequence>
<comment type="caution">
    <text evidence="3">The sequence shown here is derived from an EMBL/GenBank/DDBJ whole genome shotgun (WGS) entry which is preliminary data.</text>
</comment>
<name>A0ABQ9MII8_HEVBR</name>
<protein>
    <recommendedName>
        <fullName evidence="5">Thioredoxin domain-containing protein</fullName>
    </recommendedName>
</protein>
<feature type="chain" id="PRO_5047520788" description="Thioredoxin domain-containing protein" evidence="2">
    <location>
        <begin position="22"/>
        <end position="1090"/>
    </location>
</feature>
<gene>
    <name evidence="3" type="ORF">P3X46_010565</name>
</gene>
<dbReference type="SUPFAM" id="SSF143456">
    <property type="entry name" value="VC0467-like"/>
    <property type="match status" value="1"/>
</dbReference>
<dbReference type="Pfam" id="PF02622">
    <property type="entry name" value="DUF179"/>
    <property type="match status" value="1"/>
</dbReference>
<dbReference type="Proteomes" id="UP001174677">
    <property type="component" value="Chromosome 6"/>
</dbReference>
<organism evidence="3 4">
    <name type="scientific">Hevea brasiliensis</name>
    <name type="common">Para rubber tree</name>
    <name type="synonym">Siphonia brasiliensis</name>
    <dbReference type="NCBI Taxonomy" id="3981"/>
    <lineage>
        <taxon>Eukaryota</taxon>
        <taxon>Viridiplantae</taxon>
        <taxon>Streptophyta</taxon>
        <taxon>Embryophyta</taxon>
        <taxon>Tracheophyta</taxon>
        <taxon>Spermatophyta</taxon>
        <taxon>Magnoliopsida</taxon>
        <taxon>eudicotyledons</taxon>
        <taxon>Gunneridae</taxon>
        <taxon>Pentapetalae</taxon>
        <taxon>rosids</taxon>
        <taxon>fabids</taxon>
        <taxon>Malpighiales</taxon>
        <taxon>Euphorbiaceae</taxon>
        <taxon>Crotonoideae</taxon>
        <taxon>Micrandreae</taxon>
        <taxon>Hevea</taxon>
    </lineage>
</organism>
<evidence type="ECO:0000313" key="4">
    <source>
        <dbReference type="Proteomes" id="UP001174677"/>
    </source>
</evidence>
<accession>A0ABQ9MII8</accession>
<keyword evidence="4" id="KW-1185">Reference proteome</keyword>
<dbReference type="Gene3D" id="3.40.30.10">
    <property type="entry name" value="Glutaredoxin"/>
    <property type="match status" value="2"/>
</dbReference>
<proteinExistence type="predicted"/>
<keyword evidence="2" id="KW-0732">Signal</keyword>
<dbReference type="SUPFAM" id="SSF52833">
    <property type="entry name" value="Thioredoxin-like"/>
    <property type="match status" value="2"/>
</dbReference>
<feature type="signal peptide" evidence="2">
    <location>
        <begin position="1"/>
        <end position="21"/>
    </location>
</feature>
<dbReference type="InterPro" id="IPR003774">
    <property type="entry name" value="AlgH-like"/>
</dbReference>
<dbReference type="EMBL" id="JARPOI010000006">
    <property type="protein sequence ID" value="KAJ9178704.1"/>
    <property type="molecule type" value="Genomic_DNA"/>
</dbReference>